<dbReference type="Gene3D" id="1.10.357.40">
    <property type="entry name" value="YbiA-like"/>
    <property type="match status" value="3"/>
</dbReference>
<feature type="domain" description="NADAR" evidence="2">
    <location>
        <begin position="307"/>
        <end position="433"/>
    </location>
</feature>
<sequence>MGGASEGPTTLPAATLHRSASRKAAIAKTLTQLHRASCRDLIQNKKTHSQQGSRTSKPRNEQTPAVLKHKADCSAGGRSVGSTAIVDEIGGWMKGKYHAISDAGKRYPSAVHYTHSMILSQLGVDENVILELLCTSACDVPLKARQLLLENMPAGHDMNSLASYLQSSKQAYSMQGLRLRVEQDKLFERALMNTKDALLIVCDPRDKELGIGMDENQFLDWMAREKADSQMVEFWMKNEAAKPPALGGNQMGFFLMWLRFEVREKRKAAMLNRQPLEIEGLSTDNDDNPIKIKVNDQIISLQGIFRPLSNYYPLPFEMKGERYRSVEHYAYEKLFIALKLDDKCIEKIQTTVLPADVAIMARRYFKKQEISEATIEAKMAKMDRWRQSAMKHKIAQNEYLQQLLLSTGDALLIDCCEGDPMWTCASSEREMQRLLTKPYVGPADLIKWMRNKDEKTPKTLSHLVGNKTGLLLMELRVKLASQTESRIPLISHFNTASLSSIVSANVICFTAESVFHPLYPAEIRVVDGQPLFASPAHFVASQAVKYLGFNTEDAEYVMETESSLECWERLHETIEAKGRGLEREQSWWMERRQKAIKDALALLFEQHPPLLRALLDTGDSMLVYCARFCSMETELSIGMRESDLRAWLYTVDISSKQLLELCTRPMAFRPSYLGGNRLGLILMELRREFVLRGAFPHTLPELPISVDVILGTDSPTESMMVSEPFDILCPDNYTALWINPLFILAKEKKDADMMNIASWVKIPPRLITVDDPRINAMVEELLRSNGRANASLRSLPSEDMRAIFMKLSGLLRLTLNEVDTYYNDMQTLSVEVNRMQVIRRGLEDTHERERRPERAAAGMSVGPMSSSNQRRERDYKIPTRRRSPFGDDRRRREREIERRGRSPPHRNNDARSPPRRKPTTPPAPPQPKPPKQPKPLDRELSDGEIVSSDED</sequence>
<protein>
    <recommendedName>
        <fullName evidence="2">NADAR domain-containing protein</fullName>
    </recommendedName>
</protein>
<dbReference type="Proteomes" id="UP001303046">
    <property type="component" value="Unassembled WGS sequence"/>
</dbReference>
<feature type="compositionally biased region" description="Basic and acidic residues" evidence="1">
    <location>
        <begin position="884"/>
        <end position="900"/>
    </location>
</feature>
<evidence type="ECO:0000313" key="4">
    <source>
        <dbReference type="Proteomes" id="UP001303046"/>
    </source>
</evidence>
<evidence type="ECO:0000256" key="1">
    <source>
        <dbReference type="SAM" id="MobiDB-lite"/>
    </source>
</evidence>
<keyword evidence="4" id="KW-1185">Reference proteome</keyword>
<dbReference type="InterPro" id="IPR037238">
    <property type="entry name" value="YbiA-like_sf"/>
</dbReference>
<feature type="compositionally biased region" description="Pro residues" evidence="1">
    <location>
        <begin position="919"/>
        <end position="933"/>
    </location>
</feature>
<feature type="region of interest" description="Disordered" evidence="1">
    <location>
        <begin position="44"/>
        <end position="78"/>
    </location>
</feature>
<feature type="region of interest" description="Disordered" evidence="1">
    <location>
        <begin position="843"/>
        <end position="951"/>
    </location>
</feature>
<reference evidence="3 4" key="1">
    <citation type="submission" date="2023-08" db="EMBL/GenBank/DDBJ databases">
        <title>A Necator americanus chromosomal reference genome.</title>
        <authorList>
            <person name="Ilik V."/>
            <person name="Petrzelkova K.J."/>
            <person name="Pardy F."/>
            <person name="Fuh T."/>
            <person name="Niatou-Singa F.S."/>
            <person name="Gouil Q."/>
            <person name="Baker L."/>
            <person name="Ritchie M.E."/>
            <person name="Jex A.R."/>
            <person name="Gazzola D."/>
            <person name="Li H."/>
            <person name="Toshio Fujiwara R."/>
            <person name="Zhan B."/>
            <person name="Aroian R.V."/>
            <person name="Pafco B."/>
            <person name="Schwarz E.M."/>
        </authorList>
    </citation>
    <scope>NUCLEOTIDE SEQUENCE [LARGE SCALE GENOMIC DNA]</scope>
    <source>
        <strain evidence="3 4">Aroian</strain>
        <tissue evidence="3">Whole animal</tissue>
    </source>
</reference>
<dbReference type="CDD" id="cd15457">
    <property type="entry name" value="NADAR"/>
    <property type="match status" value="2"/>
</dbReference>
<organism evidence="3 4">
    <name type="scientific">Necator americanus</name>
    <name type="common">Human hookworm</name>
    <dbReference type="NCBI Taxonomy" id="51031"/>
    <lineage>
        <taxon>Eukaryota</taxon>
        <taxon>Metazoa</taxon>
        <taxon>Ecdysozoa</taxon>
        <taxon>Nematoda</taxon>
        <taxon>Chromadorea</taxon>
        <taxon>Rhabditida</taxon>
        <taxon>Rhabditina</taxon>
        <taxon>Rhabditomorpha</taxon>
        <taxon>Strongyloidea</taxon>
        <taxon>Ancylostomatidae</taxon>
        <taxon>Bunostominae</taxon>
        <taxon>Necator</taxon>
    </lineage>
</organism>
<gene>
    <name evidence="3" type="primary">Necator_chrIII.g9679</name>
    <name evidence="3" type="ORF">RB195_008914</name>
</gene>
<comment type="caution">
    <text evidence="3">The sequence shown here is derived from an EMBL/GenBank/DDBJ whole genome shotgun (WGS) entry which is preliminary data.</text>
</comment>
<dbReference type="SUPFAM" id="SSF143990">
    <property type="entry name" value="YbiA-like"/>
    <property type="match status" value="3"/>
</dbReference>
<feature type="compositionally biased region" description="Basic and acidic residues" evidence="1">
    <location>
        <begin position="843"/>
        <end position="854"/>
    </location>
</feature>
<accession>A0ABR1CSN2</accession>
<proteinExistence type="predicted"/>
<dbReference type="Pfam" id="PF08719">
    <property type="entry name" value="NADAR"/>
    <property type="match status" value="1"/>
</dbReference>
<dbReference type="InterPro" id="IPR012816">
    <property type="entry name" value="NADAR"/>
</dbReference>
<dbReference type="EMBL" id="JAVFWL010000003">
    <property type="protein sequence ID" value="KAK6740748.1"/>
    <property type="molecule type" value="Genomic_DNA"/>
</dbReference>
<evidence type="ECO:0000259" key="2">
    <source>
        <dbReference type="Pfam" id="PF08719"/>
    </source>
</evidence>
<name>A0ABR1CSN2_NECAM</name>
<evidence type="ECO:0000313" key="3">
    <source>
        <dbReference type="EMBL" id="KAK6740748.1"/>
    </source>
</evidence>